<keyword evidence="4" id="KW-1185">Reference proteome</keyword>
<feature type="compositionally biased region" description="Basic and acidic residues" evidence="2">
    <location>
        <begin position="546"/>
        <end position="557"/>
    </location>
</feature>
<evidence type="ECO:0000256" key="1">
    <source>
        <dbReference type="ARBA" id="ARBA00007797"/>
    </source>
</evidence>
<protein>
    <submittedName>
        <fullName evidence="5">Protein NUCLEOLAR COMPLEX ASSOCIATED 4 isoform X2</fullName>
    </submittedName>
</protein>
<dbReference type="InterPro" id="IPR005612">
    <property type="entry name" value="CCAAT-binding_factor"/>
</dbReference>
<feature type="domain" description="CCAAT-binding factor" evidence="3">
    <location>
        <begin position="412"/>
        <end position="465"/>
    </location>
</feature>
<evidence type="ECO:0000313" key="5">
    <source>
        <dbReference type="RefSeq" id="XP_048336603.2"/>
    </source>
</evidence>
<dbReference type="GeneID" id="107427175"/>
<comment type="similarity">
    <text evidence="1">Belongs to the CBF/MAK21 family.</text>
</comment>
<evidence type="ECO:0000313" key="4">
    <source>
        <dbReference type="Proteomes" id="UP001652623"/>
    </source>
</evidence>
<proteinExistence type="inferred from homology"/>
<gene>
    <name evidence="5" type="primary">LOC107427175</name>
</gene>
<name>A0ABM3IW31_ZIZJJ</name>
<dbReference type="RefSeq" id="XP_048336603.2">
    <property type="nucleotide sequence ID" value="XM_048480646.2"/>
</dbReference>
<feature type="region of interest" description="Disordered" evidence="2">
    <location>
        <begin position="1"/>
        <end position="21"/>
    </location>
</feature>
<accession>A0ABM3IW31</accession>
<dbReference type="PANTHER" id="PTHR12455:SF0">
    <property type="entry name" value="NUCLEOLAR COMPLEX PROTEIN 4 HOMOLOG"/>
    <property type="match status" value="1"/>
</dbReference>
<dbReference type="Proteomes" id="UP001652623">
    <property type="component" value="Chromosome 9"/>
</dbReference>
<dbReference type="Pfam" id="PF03914">
    <property type="entry name" value="CBF"/>
    <property type="match status" value="2"/>
</dbReference>
<dbReference type="PANTHER" id="PTHR12455">
    <property type="entry name" value="NUCLEOLAR COMPLEX PROTEIN 4"/>
    <property type="match status" value="1"/>
</dbReference>
<reference evidence="5" key="1">
    <citation type="submission" date="2025-08" db="UniProtKB">
        <authorList>
            <consortium name="RefSeq"/>
        </authorList>
    </citation>
    <scope>IDENTIFICATION</scope>
    <source>
        <tissue evidence="5">Seedling</tissue>
    </source>
</reference>
<sequence>MASIHSEKQKTKKKKKNSSTLSHLKTLGHQLLSSRSHINNLPLLLSYVSPSSPPHHVLESLLSLQSFFTPLLPDLPPSSSNSPSSLNHSQDDPEFIYRTWLRSKFDEFVKLLIDVSLSPQSDETLKEVVLDTIMEFVKLGNRGNFHSAIYHRFIYSIVHSTSPVDFLLELLASKYFKYMDVRYFTFISVEKIAKTLDSKETSDDKKLSKDGNNENCSRESTENVIHKLHYILSHVPLLEDSVEKTDFEIWSGSGENEELSGNQKAEDDQNKVKKNNFKMLSPANIAKRIKLKFTKAWISFLRLPLPLDVYKEVLVSLHQAVIPYLSNPIMLCDFLTRSYDIGGVISVMALSSLFILMTQHGLEYPNFYEKLYALLVPSIFMAKHRAKFFQENVGPGAKIDSEAEERIADGEDESKKRADISVRKRGIDHFNNGESDPKKSNAIRSSLWEIDSLRHHYCPPVSRFVLSLENDLTVRAKTTEISIEDFSSGSYATIFGEEIRRRVKQVPLAFYKATPTSLFSESEFAGWTFKPEASKEEKGGDDENETEKAPEESEHGSAKRART</sequence>
<organism evidence="4 5">
    <name type="scientific">Ziziphus jujuba</name>
    <name type="common">Chinese jujube</name>
    <name type="synonym">Ziziphus sativa</name>
    <dbReference type="NCBI Taxonomy" id="326968"/>
    <lineage>
        <taxon>Eukaryota</taxon>
        <taxon>Viridiplantae</taxon>
        <taxon>Streptophyta</taxon>
        <taxon>Embryophyta</taxon>
        <taxon>Tracheophyta</taxon>
        <taxon>Spermatophyta</taxon>
        <taxon>Magnoliopsida</taxon>
        <taxon>eudicotyledons</taxon>
        <taxon>Gunneridae</taxon>
        <taxon>Pentapetalae</taxon>
        <taxon>rosids</taxon>
        <taxon>fabids</taxon>
        <taxon>Rosales</taxon>
        <taxon>Rhamnaceae</taxon>
        <taxon>Paliureae</taxon>
        <taxon>Ziziphus</taxon>
    </lineage>
</organism>
<dbReference type="InterPro" id="IPR027193">
    <property type="entry name" value="Noc4"/>
</dbReference>
<feature type="domain" description="CCAAT-binding factor" evidence="3">
    <location>
        <begin position="346"/>
        <end position="390"/>
    </location>
</feature>
<evidence type="ECO:0000256" key="2">
    <source>
        <dbReference type="SAM" id="MobiDB-lite"/>
    </source>
</evidence>
<feature type="region of interest" description="Disordered" evidence="2">
    <location>
        <begin position="530"/>
        <end position="563"/>
    </location>
</feature>
<evidence type="ECO:0000259" key="3">
    <source>
        <dbReference type="Pfam" id="PF03914"/>
    </source>
</evidence>